<dbReference type="InterPro" id="IPR027417">
    <property type="entry name" value="P-loop_NTPase"/>
</dbReference>
<name>A0ABY5GFA2_9GAMM</name>
<protein>
    <submittedName>
        <fullName evidence="1">Type IV secretory system conjugative DNA transfer family protein</fullName>
    </submittedName>
</protein>
<accession>A0ABY5GFA2</accession>
<dbReference type="Gene3D" id="3.40.50.300">
    <property type="entry name" value="P-loop containing nucleotide triphosphate hydrolases"/>
    <property type="match status" value="1"/>
</dbReference>
<sequence length="219" mass="24260">MQPINPNNALKNGHVFAVGMSGSGKTSAAKKLFIQSTDQVAIFDPMGDYTGKLAGRVVRGYSSIKEFAAALIAGRKTKQGFKIAYQPTHETKPKDFDKFCQVVWAMGNGKHPKPLKIICEEVAEHSESAGKAVGYHGKILRLGRKFNLHSINLFQRGQEVSKTIIDNCQRACVMMQKTRKSAAYLESMTGIPAEKIDELNPLEYLLQDGKAFEKGIIRW</sequence>
<dbReference type="CDD" id="cd01127">
    <property type="entry name" value="TrwB_TraG_TraD_VirD4"/>
    <property type="match status" value="1"/>
</dbReference>
<dbReference type="SUPFAM" id="SSF52540">
    <property type="entry name" value="P-loop containing nucleoside triphosphate hydrolases"/>
    <property type="match status" value="1"/>
</dbReference>
<evidence type="ECO:0000313" key="1">
    <source>
        <dbReference type="EMBL" id="UTV27505.1"/>
    </source>
</evidence>
<keyword evidence="2" id="KW-1185">Reference proteome</keyword>
<dbReference type="Proteomes" id="UP001057998">
    <property type="component" value="Chromosome 1"/>
</dbReference>
<evidence type="ECO:0000313" key="2">
    <source>
        <dbReference type="Proteomes" id="UP001057998"/>
    </source>
</evidence>
<reference evidence="1" key="1">
    <citation type="submission" date="2022-07" db="EMBL/GenBank/DDBJ databases">
        <title>Genome sequencing of Photobacterium atrarenae GJH2-4.</title>
        <authorList>
            <person name="Park S.-J."/>
        </authorList>
    </citation>
    <scope>NUCLEOTIDE SEQUENCE</scope>
    <source>
        <strain evidence="1">GJH2-4</strain>
    </source>
</reference>
<dbReference type="EMBL" id="CP101508">
    <property type="protein sequence ID" value="UTV27505.1"/>
    <property type="molecule type" value="Genomic_DNA"/>
</dbReference>
<gene>
    <name evidence="1" type="ORF">NNL38_14510</name>
</gene>
<dbReference type="RefSeq" id="WP_255388724.1">
    <property type="nucleotide sequence ID" value="NZ_CP101508.1"/>
</dbReference>
<proteinExistence type="predicted"/>
<organism evidence="1 2">
    <name type="scientific">Photobacterium atrarenae</name>
    <dbReference type="NCBI Taxonomy" id="865757"/>
    <lineage>
        <taxon>Bacteria</taxon>
        <taxon>Pseudomonadati</taxon>
        <taxon>Pseudomonadota</taxon>
        <taxon>Gammaproteobacteria</taxon>
        <taxon>Vibrionales</taxon>
        <taxon>Vibrionaceae</taxon>
        <taxon>Photobacterium</taxon>
    </lineage>
</organism>